<reference evidence="1 2" key="1">
    <citation type="submission" date="2019-08" db="EMBL/GenBank/DDBJ databases">
        <title>Actinomadura sp. nov. CYP1-5 isolated from mountain soil.</title>
        <authorList>
            <person name="Songsumanus A."/>
            <person name="Kuncharoen N."/>
            <person name="Kudo T."/>
            <person name="Yuki M."/>
            <person name="Igarashi Y."/>
            <person name="Tanasupawat S."/>
        </authorList>
    </citation>
    <scope>NUCLEOTIDE SEQUENCE [LARGE SCALE GENOMIC DNA]</scope>
    <source>
        <strain evidence="1 2">JCM 14158</strain>
    </source>
</reference>
<dbReference type="EMBL" id="VSFG01000001">
    <property type="protein sequence ID" value="TYB49562.1"/>
    <property type="molecule type" value="Genomic_DNA"/>
</dbReference>
<proteinExistence type="predicted"/>
<dbReference type="Proteomes" id="UP000323380">
    <property type="component" value="Unassembled WGS sequence"/>
</dbReference>
<gene>
    <name evidence="1" type="ORF">FXF69_10940</name>
</gene>
<dbReference type="RefSeq" id="WP_067892511.1">
    <property type="nucleotide sequence ID" value="NZ_VSFG01000001.1"/>
</dbReference>
<comment type="caution">
    <text evidence="1">The sequence shown here is derived from an EMBL/GenBank/DDBJ whole genome shotgun (WGS) entry which is preliminary data.</text>
</comment>
<dbReference type="PROSITE" id="PS51257">
    <property type="entry name" value="PROKAR_LIPOPROTEIN"/>
    <property type="match status" value="1"/>
</dbReference>
<protein>
    <recommendedName>
        <fullName evidence="3">DUF3060 domain-containing protein</fullName>
    </recommendedName>
</protein>
<evidence type="ECO:0008006" key="3">
    <source>
        <dbReference type="Google" id="ProtNLM"/>
    </source>
</evidence>
<evidence type="ECO:0000313" key="1">
    <source>
        <dbReference type="EMBL" id="TYB49562.1"/>
    </source>
</evidence>
<evidence type="ECO:0000313" key="2">
    <source>
        <dbReference type="Proteomes" id="UP000323380"/>
    </source>
</evidence>
<accession>A0A5D0NZ08</accession>
<organism evidence="1 2">
    <name type="scientific">Actinomadura chibensis</name>
    <dbReference type="NCBI Taxonomy" id="392828"/>
    <lineage>
        <taxon>Bacteria</taxon>
        <taxon>Bacillati</taxon>
        <taxon>Actinomycetota</taxon>
        <taxon>Actinomycetes</taxon>
        <taxon>Streptosporangiales</taxon>
        <taxon>Thermomonosporaceae</taxon>
        <taxon>Actinomadura</taxon>
    </lineage>
</organism>
<keyword evidence="2" id="KW-1185">Reference proteome</keyword>
<sequence length="102" mass="10247">MVRSASFVAVLALGGVLLVSGCQSNSYSCKNGVCHVTVSGAGQTVDLDDSKVTVSEISARGVTVSADGSAPTTIAVGDTARIGGVQITVTSIDGDKVKFDLR</sequence>
<dbReference type="AlphaFoldDB" id="A0A5D0NZ08"/>
<name>A0A5D0NZ08_9ACTN</name>